<evidence type="ECO:0000313" key="1">
    <source>
        <dbReference type="EMBL" id="KAH8994625.1"/>
    </source>
</evidence>
<keyword evidence="2" id="KW-1185">Reference proteome</keyword>
<organism evidence="1 2">
    <name type="scientific">Lactarius akahatsu</name>
    <dbReference type="NCBI Taxonomy" id="416441"/>
    <lineage>
        <taxon>Eukaryota</taxon>
        <taxon>Fungi</taxon>
        <taxon>Dikarya</taxon>
        <taxon>Basidiomycota</taxon>
        <taxon>Agaricomycotina</taxon>
        <taxon>Agaricomycetes</taxon>
        <taxon>Russulales</taxon>
        <taxon>Russulaceae</taxon>
        <taxon>Lactarius</taxon>
    </lineage>
</organism>
<comment type="caution">
    <text evidence="1">The sequence shown here is derived from an EMBL/GenBank/DDBJ whole genome shotgun (WGS) entry which is preliminary data.</text>
</comment>
<name>A0AAD4Q9N5_9AGAM</name>
<reference evidence="1" key="1">
    <citation type="submission" date="2022-01" db="EMBL/GenBank/DDBJ databases">
        <title>Comparative genomics reveals a dynamic genome evolution in the ectomycorrhizal milk-cap (Lactarius) mushrooms.</title>
        <authorList>
            <consortium name="DOE Joint Genome Institute"/>
            <person name="Lebreton A."/>
            <person name="Tang N."/>
            <person name="Kuo A."/>
            <person name="LaButti K."/>
            <person name="Drula E."/>
            <person name="Barry K."/>
            <person name="Clum A."/>
            <person name="Lipzen A."/>
            <person name="Mousain D."/>
            <person name="Ng V."/>
            <person name="Wang R."/>
            <person name="Wang X."/>
            <person name="Dai Y."/>
            <person name="Henrissat B."/>
            <person name="Grigoriev I.V."/>
            <person name="Guerin-Laguette A."/>
            <person name="Yu F."/>
            <person name="Martin F.M."/>
        </authorList>
    </citation>
    <scope>NUCLEOTIDE SEQUENCE</scope>
    <source>
        <strain evidence="1">QP</strain>
    </source>
</reference>
<accession>A0AAD4Q9N5</accession>
<evidence type="ECO:0000313" key="2">
    <source>
        <dbReference type="Proteomes" id="UP001201163"/>
    </source>
</evidence>
<gene>
    <name evidence="1" type="ORF">EDB92DRAFT_1795420</name>
</gene>
<dbReference type="EMBL" id="JAKELL010000014">
    <property type="protein sequence ID" value="KAH8994625.1"/>
    <property type="molecule type" value="Genomic_DNA"/>
</dbReference>
<sequence>MSSKVDVFINDEKKPANIPSYETIVTQCFHLGPHQATATNISGVRITLNKRSDNEVSDIWVKFGRNIAMGEAKTQRFVAQYLEADDIPTVRAPRVYIAFTWGDFGFIVAEYIDGPICANSDVALVAAAVQSLIAIPSPSSTPGPVGGGLIEHPFFINRTSSIWYESVQELEDHINGVSGNTGGGRVSLGTKLCLCPSDLNRANFKKVEGNRIVALDFGGYSFLPPSFFAFVLHRGDPSNFTHRIARRLVYRPSTTEVAAMVSASCALVPRSSNDIGEQISLLSFLLIASLPLTRIPSSMCCTGLSEELESRLR</sequence>
<proteinExistence type="predicted"/>
<dbReference type="Proteomes" id="UP001201163">
    <property type="component" value="Unassembled WGS sequence"/>
</dbReference>
<evidence type="ECO:0008006" key="3">
    <source>
        <dbReference type="Google" id="ProtNLM"/>
    </source>
</evidence>
<protein>
    <recommendedName>
        <fullName evidence="3">Aminoglycoside phosphotransferase domain-containing protein</fullName>
    </recommendedName>
</protein>
<dbReference type="AlphaFoldDB" id="A0AAD4Q9N5"/>